<evidence type="ECO:0000313" key="2">
    <source>
        <dbReference type="EMBL" id="MBC8557480.1"/>
    </source>
</evidence>
<keyword evidence="3" id="KW-1185">Reference proteome</keyword>
<keyword evidence="1" id="KW-0472">Membrane</keyword>
<evidence type="ECO:0000256" key="1">
    <source>
        <dbReference type="SAM" id="Phobius"/>
    </source>
</evidence>
<feature type="transmembrane region" description="Helical" evidence="1">
    <location>
        <begin position="139"/>
        <end position="157"/>
    </location>
</feature>
<evidence type="ECO:0000313" key="3">
    <source>
        <dbReference type="Proteomes" id="UP000637513"/>
    </source>
</evidence>
<comment type="caution">
    <text evidence="2">The sequence shown here is derived from an EMBL/GenBank/DDBJ whole genome shotgun (WGS) entry which is preliminary data.</text>
</comment>
<dbReference type="Proteomes" id="UP000637513">
    <property type="component" value="Unassembled WGS sequence"/>
</dbReference>
<organism evidence="2 3">
    <name type="scientific">Jutongia hominis</name>
    <dbReference type="NCBI Taxonomy" id="2763664"/>
    <lineage>
        <taxon>Bacteria</taxon>
        <taxon>Bacillati</taxon>
        <taxon>Bacillota</taxon>
        <taxon>Clostridia</taxon>
        <taxon>Lachnospirales</taxon>
        <taxon>Lachnospiraceae</taxon>
        <taxon>Jutongia</taxon>
    </lineage>
</organism>
<reference evidence="2 3" key="1">
    <citation type="submission" date="2020-08" db="EMBL/GenBank/DDBJ databases">
        <title>Genome public.</title>
        <authorList>
            <person name="Liu C."/>
            <person name="Sun Q."/>
        </authorList>
    </citation>
    <scope>NUCLEOTIDE SEQUENCE [LARGE SCALE GENOMIC DNA]</scope>
    <source>
        <strain evidence="2 3">BX3</strain>
    </source>
</reference>
<sequence length="162" mass="18484">MVKKYIKNSILHPLSLLGVFFVLIALLFSASTLYKSMNHAKEIQRRDKITAEVSKASHVITKKRHGRFGNGLQKYIQNFDVTYQYSNKKYTVSYRNFNLGKPEGYQKGDCITVYIKPDHPSDAIASAKLFTDTTGVKQLFCLFGIPGLIIILFPKAWMEQNN</sequence>
<keyword evidence="1" id="KW-0812">Transmembrane</keyword>
<feature type="transmembrane region" description="Helical" evidence="1">
    <location>
        <begin position="12"/>
        <end position="34"/>
    </location>
</feature>
<accession>A0ABR7MVF8</accession>
<name>A0ABR7MVF8_9FIRM</name>
<proteinExistence type="predicted"/>
<protein>
    <submittedName>
        <fullName evidence="2">DUF3592 domain-containing protein</fullName>
    </submittedName>
</protein>
<dbReference type="EMBL" id="JACRSW010000027">
    <property type="protein sequence ID" value="MBC8557480.1"/>
    <property type="molecule type" value="Genomic_DNA"/>
</dbReference>
<dbReference type="RefSeq" id="WP_249304688.1">
    <property type="nucleotide sequence ID" value="NZ_JACRSW010000027.1"/>
</dbReference>
<gene>
    <name evidence="2" type="ORF">H8700_07145</name>
</gene>
<keyword evidence="1" id="KW-1133">Transmembrane helix</keyword>